<evidence type="ECO:0000256" key="8">
    <source>
        <dbReference type="ARBA" id="ARBA00023136"/>
    </source>
</evidence>
<protein>
    <submittedName>
        <fullName evidence="10">Glycosyl transferase family 2</fullName>
    </submittedName>
</protein>
<evidence type="ECO:0000256" key="3">
    <source>
        <dbReference type="ARBA" id="ARBA00004991"/>
    </source>
</evidence>
<dbReference type="Pfam" id="PF00535">
    <property type="entry name" value="Glycos_transf_2"/>
    <property type="match status" value="1"/>
</dbReference>
<feature type="domain" description="Glycosyltransferase 2-like" evidence="9">
    <location>
        <begin position="4"/>
        <end position="152"/>
    </location>
</feature>
<organism evidence="10 11">
    <name type="scientific">Patulibacter medicamentivorans</name>
    <dbReference type="NCBI Taxonomy" id="1097667"/>
    <lineage>
        <taxon>Bacteria</taxon>
        <taxon>Bacillati</taxon>
        <taxon>Actinomycetota</taxon>
        <taxon>Thermoleophilia</taxon>
        <taxon>Solirubrobacterales</taxon>
        <taxon>Patulibacteraceae</taxon>
        <taxon>Patulibacter</taxon>
    </lineage>
</organism>
<dbReference type="PANTHER" id="PTHR43179">
    <property type="entry name" value="RHAMNOSYLTRANSFERASE WBBL"/>
    <property type="match status" value="1"/>
</dbReference>
<gene>
    <name evidence="10" type="ORF">PAI11_09320</name>
</gene>
<keyword evidence="8" id="KW-0472">Membrane</keyword>
<reference evidence="10 11" key="1">
    <citation type="journal article" date="2013" name="Biodegradation">
        <title>Quantitative proteomic analysis of ibuprofen-degrading Patulibacter sp. strain I11.</title>
        <authorList>
            <person name="Almeida B."/>
            <person name="Kjeldal H."/>
            <person name="Lolas I."/>
            <person name="Knudsen A.D."/>
            <person name="Carvalho G."/>
            <person name="Nielsen K.L."/>
            <person name="Barreto Crespo M.T."/>
            <person name="Stensballe A."/>
            <person name="Nielsen J.L."/>
        </authorList>
    </citation>
    <scope>NUCLEOTIDE SEQUENCE [LARGE SCALE GENOMIC DNA]</scope>
    <source>
        <strain evidence="10 11">I11</strain>
    </source>
</reference>
<evidence type="ECO:0000313" key="10">
    <source>
        <dbReference type="EMBL" id="EHN12190.1"/>
    </source>
</evidence>
<evidence type="ECO:0000256" key="1">
    <source>
        <dbReference type="ARBA" id="ARBA00004141"/>
    </source>
</evidence>
<comment type="pathway">
    <text evidence="2">Lipid metabolism; sphingolipid metabolism.</text>
</comment>
<sequence length="299" mass="32876">MVEIVIVAYRGLDLLRACLRSIREQPPSGGAVVTHVVDNASGDGTADAIAAEFPEVILHRRASNDGFSVANNAALRVTTAPWVLVLNPDTELRPNVLDHLIAELERHPEAGVIGCRLERLDGTFDHAAKRSFPTPLGAIEHFTAKLRPGGERRPLQYHAPHVEERGTGTVDAINGAFMLIRREALVAVGLLDERYWMYAEDLDWCRRFAQAGWQVRYDGRVTAIHVKGGVSGSRRSLRTNWHFHRSMGRFYRKFDAGRSPWLDGAVYAGILARFALSAARSAVARSRPQARATPGGGSA</sequence>
<dbReference type="InterPro" id="IPR001173">
    <property type="entry name" value="Glyco_trans_2-like"/>
</dbReference>
<dbReference type="InterPro" id="IPR025993">
    <property type="entry name" value="Ceramide_glucosylTrfase"/>
</dbReference>
<dbReference type="Proteomes" id="UP000005143">
    <property type="component" value="Unassembled WGS sequence"/>
</dbReference>
<dbReference type="SUPFAM" id="SSF53448">
    <property type="entry name" value="Nucleotide-diphospho-sugar transferases"/>
    <property type="match status" value="1"/>
</dbReference>
<evidence type="ECO:0000256" key="6">
    <source>
        <dbReference type="ARBA" id="ARBA00022692"/>
    </source>
</evidence>
<dbReference type="Gene3D" id="3.90.550.10">
    <property type="entry name" value="Spore Coat Polysaccharide Biosynthesis Protein SpsA, Chain A"/>
    <property type="match status" value="1"/>
</dbReference>
<dbReference type="EMBL" id="AGUD01000042">
    <property type="protein sequence ID" value="EHN12190.1"/>
    <property type="molecule type" value="Genomic_DNA"/>
</dbReference>
<comment type="caution">
    <text evidence="10">The sequence shown here is derived from an EMBL/GenBank/DDBJ whole genome shotgun (WGS) entry which is preliminary data.</text>
</comment>
<accession>H0E2B9</accession>
<dbReference type="AlphaFoldDB" id="H0E2B9"/>
<dbReference type="GO" id="GO:0016757">
    <property type="term" value="F:glycosyltransferase activity"/>
    <property type="evidence" value="ECO:0007669"/>
    <property type="project" value="UniProtKB-KW"/>
</dbReference>
<dbReference type="PANTHER" id="PTHR43179:SF7">
    <property type="entry name" value="RHAMNOSYLTRANSFERASE WBBL"/>
    <property type="match status" value="1"/>
</dbReference>
<dbReference type="GO" id="GO:0016020">
    <property type="term" value="C:membrane"/>
    <property type="evidence" value="ECO:0007669"/>
    <property type="project" value="UniProtKB-SubCell"/>
</dbReference>
<evidence type="ECO:0000256" key="4">
    <source>
        <dbReference type="ARBA" id="ARBA00022676"/>
    </source>
</evidence>
<evidence type="ECO:0000259" key="9">
    <source>
        <dbReference type="Pfam" id="PF00535"/>
    </source>
</evidence>
<keyword evidence="7" id="KW-1133">Transmembrane helix</keyword>
<comment type="subcellular location">
    <subcellularLocation>
        <location evidence="1">Membrane</location>
        <topology evidence="1">Multi-pass membrane protein</topology>
    </subcellularLocation>
</comment>
<evidence type="ECO:0000313" key="11">
    <source>
        <dbReference type="Proteomes" id="UP000005143"/>
    </source>
</evidence>
<proteinExistence type="predicted"/>
<keyword evidence="4" id="KW-0328">Glycosyltransferase</keyword>
<keyword evidence="11" id="KW-1185">Reference proteome</keyword>
<evidence type="ECO:0000256" key="2">
    <source>
        <dbReference type="ARBA" id="ARBA00004760"/>
    </source>
</evidence>
<name>H0E2B9_9ACTN</name>
<keyword evidence="5 10" id="KW-0808">Transferase</keyword>
<evidence type="ECO:0000256" key="5">
    <source>
        <dbReference type="ARBA" id="ARBA00022679"/>
    </source>
</evidence>
<comment type="pathway">
    <text evidence="3">Sphingolipid metabolism.</text>
</comment>
<evidence type="ECO:0000256" key="7">
    <source>
        <dbReference type="ARBA" id="ARBA00022989"/>
    </source>
</evidence>
<dbReference type="InterPro" id="IPR029044">
    <property type="entry name" value="Nucleotide-diphossugar_trans"/>
</dbReference>
<dbReference type="CDD" id="cd04186">
    <property type="entry name" value="GT_2_like_c"/>
    <property type="match status" value="1"/>
</dbReference>
<dbReference type="Pfam" id="PF13506">
    <property type="entry name" value="Glyco_transf_21"/>
    <property type="match status" value="1"/>
</dbReference>
<keyword evidence="6" id="KW-0812">Transmembrane</keyword>